<gene>
    <name evidence="2" type="ORF">BP422_30060</name>
</gene>
<evidence type="ECO:0000313" key="3">
    <source>
        <dbReference type="Proteomes" id="UP000197781"/>
    </source>
</evidence>
<protein>
    <submittedName>
        <fullName evidence="2">Uncharacterized protein</fullName>
    </submittedName>
</protein>
<evidence type="ECO:0000313" key="2">
    <source>
        <dbReference type="EMBL" id="ASJ57386.1"/>
    </source>
</evidence>
<evidence type="ECO:0000256" key="1">
    <source>
        <dbReference type="SAM" id="Phobius"/>
    </source>
</evidence>
<keyword evidence="1" id="KW-1133">Transmembrane helix</keyword>
<reference evidence="2 3" key="1">
    <citation type="submission" date="2016-11" db="EMBL/GenBank/DDBJ databases">
        <authorList>
            <person name="Jaros S."/>
            <person name="Januszkiewicz K."/>
            <person name="Wedrychowicz H."/>
        </authorList>
    </citation>
    <scope>NUCLEOTIDE SEQUENCE [LARGE SCALE GENOMIC DNA]</scope>
    <source>
        <strain evidence="2 3">NF2</strain>
    </source>
</reference>
<sequence>MVAAVATVGFVALYLLFGVQHTSFLWLVMVIPMLSSMLSFNGSLLPLTMLIAVGESPISLPCSVSVIVLINVFLDTCQGLCEQPPLVLFS</sequence>
<feature type="transmembrane region" description="Helical" evidence="1">
    <location>
        <begin position="58"/>
        <end position="74"/>
    </location>
</feature>
<keyword evidence="1" id="KW-0812">Transmembrane</keyword>
<proteinExistence type="predicted"/>
<dbReference type="RefSeq" id="WP_088910836.1">
    <property type="nucleotide sequence ID" value="NZ_CP018145.1"/>
</dbReference>
<name>A0A220MQI3_9BACL</name>
<dbReference type="EMBL" id="CP018145">
    <property type="protein sequence ID" value="ASJ57386.1"/>
    <property type="molecule type" value="Genomic_DNA"/>
</dbReference>
<keyword evidence="1" id="KW-0472">Membrane</keyword>
<dbReference type="KEGG" id="bfm:BP422_30060"/>
<dbReference type="AlphaFoldDB" id="A0A220MQI3"/>
<dbReference type="Proteomes" id="UP000197781">
    <property type="component" value="Chromosome"/>
</dbReference>
<organism evidence="2 3">
    <name type="scientific">Brevibacillus formosus</name>
    <dbReference type="NCBI Taxonomy" id="54913"/>
    <lineage>
        <taxon>Bacteria</taxon>
        <taxon>Bacillati</taxon>
        <taxon>Bacillota</taxon>
        <taxon>Bacilli</taxon>
        <taxon>Bacillales</taxon>
        <taxon>Paenibacillaceae</taxon>
        <taxon>Brevibacillus</taxon>
    </lineage>
</organism>
<accession>A0A220MQI3</accession>